<dbReference type="AlphaFoldDB" id="A0A7X3MEP3"/>
<dbReference type="Proteomes" id="UP000460412">
    <property type="component" value="Unassembled WGS sequence"/>
</dbReference>
<reference evidence="1 2" key="1">
    <citation type="submission" date="2019-12" db="EMBL/GenBank/DDBJ databases">
        <title>Sporaefaciens musculi gen. nov., sp. nov., a novel bacterium isolated from the caecum of an obese mouse.</title>
        <authorList>
            <person name="Rasmussen T.S."/>
            <person name="Streidl T."/>
            <person name="Hitch T.C.A."/>
            <person name="Wortmann E."/>
            <person name="Deptula P."/>
            <person name="Hansen M."/>
            <person name="Nielsen D.S."/>
            <person name="Clavel T."/>
            <person name="Vogensen F.K."/>
        </authorList>
    </citation>
    <scope>NUCLEOTIDE SEQUENCE [LARGE SCALE GENOMIC DNA]</scope>
    <source>
        <strain evidence="1 2">WCA-9-b2</strain>
    </source>
</reference>
<protein>
    <recommendedName>
        <fullName evidence="3">DUF1444 family protein</fullName>
    </recommendedName>
</protein>
<organism evidence="1 2">
    <name type="scientific">Sporofaciens musculi</name>
    <dbReference type="NCBI Taxonomy" id="2681861"/>
    <lineage>
        <taxon>Bacteria</taxon>
        <taxon>Bacillati</taxon>
        <taxon>Bacillota</taxon>
        <taxon>Clostridia</taxon>
        <taxon>Lachnospirales</taxon>
        <taxon>Lachnospiraceae</taxon>
        <taxon>Sporofaciens</taxon>
    </lineage>
</organism>
<evidence type="ECO:0000313" key="2">
    <source>
        <dbReference type="Proteomes" id="UP000460412"/>
    </source>
</evidence>
<keyword evidence="2" id="KW-1185">Reference proteome</keyword>
<sequence length="188" mass="21855">MKKYEDEQYQFESIRDKIYPWVRKELGDISEKDSPVVSFINDLRIIFVIKRDEDVFEVLKDDMLSLDCDVEALYYASCENLVRDVEFVIANTWYGGFAILADGWHEASSLCFKHIWQVCVDKLKDDLLIMAPTKDTVVFAPASQKEIAGKMKEHGEQAYQQAQERDKISKGLMLFSKDRKELMAYDEG</sequence>
<name>A0A7X3MEP3_9FIRM</name>
<proteinExistence type="predicted"/>
<gene>
    <name evidence="1" type="ORF">GN277_06150</name>
</gene>
<dbReference type="EMBL" id="WUQX01000001">
    <property type="protein sequence ID" value="MXP74976.1"/>
    <property type="molecule type" value="Genomic_DNA"/>
</dbReference>
<dbReference type="RefSeq" id="WP_159750294.1">
    <property type="nucleotide sequence ID" value="NZ_CASSPE010000062.1"/>
</dbReference>
<accession>A0A7X3MEP3</accession>
<evidence type="ECO:0000313" key="1">
    <source>
        <dbReference type="EMBL" id="MXP74976.1"/>
    </source>
</evidence>
<comment type="caution">
    <text evidence="1">The sequence shown here is derived from an EMBL/GenBank/DDBJ whole genome shotgun (WGS) entry which is preliminary data.</text>
</comment>
<evidence type="ECO:0008006" key="3">
    <source>
        <dbReference type="Google" id="ProtNLM"/>
    </source>
</evidence>